<protein>
    <recommendedName>
        <fullName evidence="3">DUF2785 domain-containing protein</fullName>
    </recommendedName>
</protein>
<dbReference type="RefSeq" id="WP_203654825.1">
    <property type="nucleotide sequence ID" value="NZ_BAAAZM010000002.1"/>
</dbReference>
<keyword evidence="2" id="KW-1185">Reference proteome</keyword>
<evidence type="ECO:0000313" key="2">
    <source>
        <dbReference type="Proteomes" id="UP000612808"/>
    </source>
</evidence>
<dbReference type="EMBL" id="BOMB01000003">
    <property type="protein sequence ID" value="GID09823.1"/>
    <property type="molecule type" value="Genomic_DNA"/>
</dbReference>
<comment type="caution">
    <text evidence="1">The sequence shown here is derived from an EMBL/GenBank/DDBJ whole genome shotgun (WGS) entry which is preliminary data.</text>
</comment>
<proteinExistence type="predicted"/>
<dbReference type="AlphaFoldDB" id="A0A8J3J5N2"/>
<dbReference type="Pfam" id="PF10978">
    <property type="entry name" value="DUF2785"/>
    <property type="match status" value="1"/>
</dbReference>
<dbReference type="Proteomes" id="UP000612808">
    <property type="component" value="Unassembled WGS sequence"/>
</dbReference>
<dbReference type="InterPro" id="IPR021247">
    <property type="entry name" value="DUF2785"/>
</dbReference>
<sequence>MIDWTTALDADAPVPGDLDAAVDELTGMLAAADPVVRDDRAYPLLVRWIGRGVLDDRLAALGETMLDRFHHPEVQARTFAPLILAAAVRRDTDADLLDAATLRRWRTAFAGWWSGETDIRGWDDRLGWLHAVAHGSDLVGAFGSSPRLSGPELAELLTLVAERITAPTDYQYAQMEEDRVARALGLVLARPEPTPAEATGWLGTVDALFATGEPGPLPVRVANTLAVLRAAYVVADRAATTHRVAVTDAIAARLHEVFPAYPATRA</sequence>
<evidence type="ECO:0008006" key="3">
    <source>
        <dbReference type="Google" id="ProtNLM"/>
    </source>
</evidence>
<gene>
    <name evidence="1" type="ORF">Aru02nite_07120</name>
</gene>
<reference evidence="1" key="1">
    <citation type="submission" date="2021-01" db="EMBL/GenBank/DDBJ databases">
        <title>Whole genome shotgun sequence of Actinocatenispora rupis NBRC 107355.</title>
        <authorList>
            <person name="Komaki H."/>
            <person name="Tamura T."/>
        </authorList>
    </citation>
    <scope>NUCLEOTIDE SEQUENCE</scope>
    <source>
        <strain evidence="1">NBRC 107355</strain>
    </source>
</reference>
<organism evidence="1 2">
    <name type="scientific">Actinocatenispora rupis</name>
    <dbReference type="NCBI Taxonomy" id="519421"/>
    <lineage>
        <taxon>Bacteria</taxon>
        <taxon>Bacillati</taxon>
        <taxon>Actinomycetota</taxon>
        <taxon>Actinomycetes</taxon>
        <taxon>Micromonosporales</taxon>
        <taxon>Micromonosporaceae</taxon>
        <taxon>Actinocatenispora</taxon>
    </lineage>
</organism>
<name>A0A8J3J5N2_9ACTN</name>
<evidence type="ECO:0000313" key="1">
    <source>
        <dbReference type="EMBL" id="GID09823.1"/>
    </source>
</evidence>
<accession>A0A8J3J5N2</accession>